<dbReference type="GeneID" id="83614464"/>
<dbReference type="Pfam" id="PF07916">
    <property type="entry name" value="TraG_N"/>
    <property type="match status" value="1"/>
</dbReference>
<name>A0AAW7CT20_9GAMM</name>
<feature type="transmembrane region" description="Helical" evidence="1">
    <location>
        <begin position="390"/>
        <end position="408"/>
    </location>
</feature>
<evidence type="ECO:0000313" key="4">
    <source>
        <dbReference type="Proteomes" id="UP001224739"/>
    </source>
</evidence>
<dbReference type="AlphaFoldDB" id="A0AAW7CT20"/>
<evidence type="ECO:0000313" key="3">
    <source>
        <dbReference type="EMBL" id="MDL5356758.1"/>
    </source>
</evidence>
<accession>A0AAW7CT20</accession>
<organism evidence="3 4">
    <name type="scientific">Proteus faecis</name>
    <dbReference type="NCBI Taxonomy" id="2050967"/>
    <lineage>
        <taxon>Bacteria</taxon>
        <taxon>Pseudomonadati</taxon>
        <taxon>Pseudomonadota</taxon>
        <taxon>Gammaproteobacteria</taxon>
        <taxon>Enterobacterales</taxon>
        <taxon>Morganellaceae</taxon>
        <taxon>Proteus</taxon>
    </lineage>
</organism>
<sequence length="512" mass="56615">MMTNSYLEYFLTLLAWVVNNGLWSVLTSTGLFALPLAFKVAGIWLKVREEGEDEGNKGSLAIVRIENALYGAFVVILFCCVPLMEVSVSTLQFDTSRAKTCGSWTPVKPEASGYSGVVSSLDNQTAKIPLWWMLVHKLSKGVTQAAVASIPCRPDLRQVRFEVQHSNIKNPALAAALQDFTDDCYSRALYDWKAKDQGKTQDEKTLQDITWIGSVTFMKGEYHQIQSRTPRAGFPWDAGRDDGYANVNGNGYPTCYQWWNDANAGLLKLVKEQTDEGMWLRARAAMKLINKNSKEFEEAIVRRLVSPTNLDVSGGRVYRGYGGNADMTVMNELARMGGVAGTSLASLGAFPAFDSMRQSLPMVQGLILMAVYIMIPMILLFSAYEFKTAITVTFVIFALNFLTFWWELARWIDSWMMEALYNSDTHSQWNMNGIQNTSDDVIMNLVMGTMFLVLPALWMGALSWAGINLGSAISNSMKSGTDKATQAGEKGGEVAKKAGATFMEGVNGKGLK</sequence>
<feature type="transmembrane region" description="Helical" evidence="1">
    <location>
        <begin position="441"/>
        <end position="467"/>
    </location>
</feature>
<keyword evidence="1" id="KW-0812">Transmembrane</keyword>
<feature type="transmembrane region" description="Helical" evidence="1">
    <location>
        <begin position="20"/>
        <end position="47"/>
    </location>
</feature>
<feature type="transmembrane region" description="Helical" evidence="1">
    <location>
        <begin position="333"/>
        <end position="353"/>
    </location>
</feature>
<proteinExistence type="predicted"/>
<dbReference type="RefSeq" id="WP_001764987.1">
    <property type="nucleotide sequence ID" value="NZ_JASVWJ010000031.1"/>
</dbReference>
<dbReference type="EMBL" id="JASVWL010000041">
    <property type="protein sequence ID" value="MDL5356758.1"/>
    <property type="molecule type" value="Genomic_DNA"/>
</dbReference>
<protein>
    <submittedName>
        <fullName evidence="3">Conjugal transfer protein TraG N-terminal domain-containing protein</fullName>
    </submittedName>
</protein>
<comment type="caution">
    <text evidence="3">The sequence shown here is derived from an EMBL/GenBank/DDBJ whole genome shotgun (WGS) entry which is preliminary data.</text>
</comment>
<reference evidence="3" key="1">
    <citation type="submission" date="2023-06" db="EMBL/GenBank/DDBJ databases">
        <title>Acute promotion of culturable opportunistic pathogens and persistent increase of antibiotic resistance following antibiotic exposure in mouse gut microbiota.</title>
        <authorList>
            <person name="Li L."/>
            <person name="Wang B."/>
            <person name="Sun Y."/>
            <person name="Wang M."/>
            <person name="Xu H."/>
        </authorList>
    </citation>
    <scope>NUCLEOTIDE SEQUENCE</scope>
    <source>
        <strain evidence="3">EPA10_1</strain>
    </source>
</reference>
<gene>
    <name evidence="3" type="ORF">QSH02_18220</name>
</gene>
<feature type="transmembrane region" description="Helical" evidence="1">
    <location>
        <begin position="365"/>
        <end position="384"/>
    </location>
</feature>
<feature type="transmembrane region" description="Helical" evidence="1">
    <location>
        <begin position="68"/>
        <end position="91"/>
    </location>
</feature>
<dbReference type="Proteomes" id="UP001224739">
    <property type="component" value="Unassembled WGS sequence"/>
</dbReference>
<dbReference type="InterPro" id="IPR012931">
    <property type="entry name" value="TraG_N_Proteobacteria"/>
</dbReference>
<feature type="domain" description="TraG N-terminal Proteobacteria" evidence="2">
    <location>
        <begin position="8"/>
        <end position="482"/>
    </location>
</feature>
<keyword evidence="1" id="KW-0472">Membrane</keyword>
<keyword evidence="1" id="KW-1133">Transmembrane helix</keyword>
<evidence type="ECO:0000256" key="1">
    <source>
        <dbReference type="SAM" id="Phobius"/>
    </source>
</evidence>
<evidence type="ECO:0000259" key="2">
    <source>
        <dbReference type="Pfam" id="PF07916"/>
    </source>
</evidence>